<reference evidence="17 18" key="1">
    <citation type="journal article" date="2019" name="ISME J.">
        <title>Candidatus Macondimonas diazotrophica, a novel gammaproteobacterial genus dominating crude-oil-contaminated coastal sediments.</title>
        <authorList>
            <person name="Karthikeyan S."/>
            <person name="Konstantinidis K."/>
        </authorList>
    </citation>
    <scope>NUCLEOTIDE SEQUENCE [LARGE SCALE GENOMIC DNA]</scope>
    <source>
        <strain evidence="17 18">KTK01</strain>
    </source>
</reference>
<dbReference type="EC" id="3.4.16.4" evidence="14"/>
<dbReference type="InterPro" id="IPR036138">
    <property type="entry name" value="PBP_dimer_sf"/>
</dbReference>
<dbReference type="Proteomes" id="UP000297890">
    <property type="component" value="Unassembled WGS sequence"/>
</dbReference>
<evidence type="ECO:0000259" key="15">
    <source>
        <dbReference type="Pfam" id="PF00905"/>
    </source>
</evidence>
<dbReference type="InterPro" id="IPR017790">
    <property type="entry name" value="Penicillin-binding_protein_2"/>
</dbReference>
<comment type="catalytic activity">
    <reaction evidence="14">
        <text>Preferential cleavage: (Ac)2-L-Lys-D-Ala-|-D-Ala. Also transpeptidation of peptidyl-alanyl moieties that are N-acyl substituents of D-alanine.</text>
        <dbReference type="EC" id="3.4.16.4"/>
    </reaction>
</comment>
<dbReference type="OrthoDB" id="9766847at2"/>
<dbReference type="Gene3D" id="3.30.1390.30">
    <property type="entry name" value="Penicillin-binding protein 2a, domain 3"/>
    <property type="match status" value="1"/>
</dbReference>
<evidence type="ECO:0000256" key="5">
    <source>
        <dbReference type="ARBA" id="ARBA00022645"/>
    </source>
</evidence>
<dbReference type="InterPro" id="IPR050515">
    <property type="entry name" value="Beta-lactam/transpept"/>
</dbReference>
<dbReference type="Gene3D" id="3.90.1310.10">
    <property type="entry name" value="Penicillin-binding protein 2a (Domain 2)"/>
    <property type="match status" value="1"/>
</dbReference>
<dbReference type="AlphaFoldDB" id="A0A4Z0FBB1"/>
<dbReference type="GO" id="GO:0008360">
    <property type="term" value="P:regulation of cell shape"/>
    <property type="evidence" value="ECO:0007669"/>
    <property type="project" value="UniProtKB-KW"/>
</dbReference>
<dbReference type="Pfam" id="PF00905">
    <property type="entry name" value="Transpeptidase"/>
    <property type="match status" value="1"/>
</dbReference>
<feature type="active site" description="Acyl-ester intermediate" evidence="14">
    <location>
        <position position="320"/>
    </location>
</feature>
<evidence type="ECO:0000256" key="6">
    <source>
        <dbReference type="ARBA" id="ARBA00022670"/>
    </source>
</evidence>
<feature type="domain" description="Penicillin-binding protein transpeptidase" evidence="15">
    <location>
        <begin position="261"/>
        <end position="601"/>
    </location>
</feature>
<keyword evidence="5 14" id="KW-0121">Carboxypeptidase</keyword>
<feature type="transmembrane region" description="Helical" evidence="14">
    <location>
        <begin position="15"/>
        <end position="34"/>
    </location>
</feature>
<evidence type="ECO:0000256" key="8">
    <source>
        <dbReference type="ARBA" id="ARBA00022801"/>
    </source>
</evidence>
<dbReference type="PANTHER" id="PTHR30627">
    <property type="entry name" value="PEPTIDOGLYCAN D,D-TRANSPEPTIDASE"/>
    <property type="match status" value="1"/>
</dbReference>
<dbReference type="GO" id="GO:0071972">
    <property type="term" value="F:peptidoglycan L,D-transpeptidase activity"/>
    <property type="evidence" value="ECO:0007669"/>
    <property type="project" value="TreeGrafter"/>
</dbReference>
<comment type="subcellular location">
    <subcellularLocation>
        <location evidence="14">Cell inner membrane</location>
        <topology evidence="14">Single-pass membrane protein</topology>
    </subcellularLocation>
    <subcellularLocation>
        <location evidence="2">Cell membrane</location>
    </subcellularLocation>
    <subcellularLocation>
        <location evidence="1">Membrane</location>
        <topology evidence="1">Single-pass membrane protein</topology>
    </subcellularLocation>
</comment>
<evidence type="ECO:0000256" key="12">
    <source>
        <dbReference type="ARBA" id="ARBA00023136"/>
    </source>
</evidence>
<evidence type="ECO:0000256" key="4">
    <source>
        <dbReference type="ARBA" id="ARBA00022519"/>
    </source>
</evidence>
<dbReference type="GO" id="GO:0071555">
    <property type="term" value="P:cell wall organization"/>
    <property type="evidence" value="ECO:0007669"/>
    <property type="project" value="UniProtKB-KW"/>
</dbReference>
<dbReference type="GO" id="GO:0006508">
    <property type="term" value="P:proteolysis"/>
    <property type="evidence" value="ECO:0007669"/>
    <property type="project" value="UniProtKB-KW"/>
</dbReference>
<evidence type="ECO:0000313" key="18">
    <source>
        <dbReference type="Proteomes" id="UP000297890"/>
    </source>
</evidence>
<evidence type="ECO:0000256" key="9">
    <source>
        <dbReference type="ARBA" id="ARBA00022960"/>
    </source>
</evidence>
<evidence type="ECO:0000256" key="1">
    <source>
        <dbReference type="ARBA" id="ARBA00004167"/>
    </source>
</evidence>
<dbReference type="SUPFAM" id="SSF56601">
    <property type="entry name" value="beta-lactamase/transpeptidase-like"/>
    <property type="match status" value="1"/>
</dbReference>
<dbReference type="InterPro" id="IPR012338">
    <property type="entry name" value="Beta-lactam/transpept-like"/>
</dbReference>
<dbReference type="PANTHER" id="PTHR30627:SF2">
    <property type="entry name" value="PEPTIDOGLYCAN D,D-TRANSPEPTIDASE MRDA"/>
    <property type="match status" value="1"/>
</dbReference>
<evidence type="ECO:0000313" key="17">
    <source>
        <dbReference type="EMBL" id="TFZ83169.1"/>
    </source>
</evidence>
<keyword evidence="13 14" id="KW-0961">Cell wall biogenesis/degradation</keyword>
<accession>A0A4Z0FBB1</accession>
<evidence type="ECO:0000256" key="13">
    <source>
        <dbReference type="ARBA" id="ARBA00023316"/>
    </source>
</evidence>
<comment type="caution">
    <text evidence="14">Lacks conserved residue(s) required for the propagation of feature annotation.</text>
</comment>
<keyword evidence="7 14" id="KW-0812">Transmembrane</keyword>
<keyword evidence="4 14" id="KW-0997">Cell inner membrane</keyword>
<keyword evidence="18" id="KW-1185">Reference proteome</keyword>
<dbReference type="GO" id="GO:0009002">
    <property type="term" value="F:serine-type D-Ala-D-Ala carboxypeptidase activity"/>
    <property type="evidence" value="ECO:0007669"/>
    <property type="project" value="UniProtKB-UniRule"/>
</dbReference>
<dbReference type="InterPro" id="IPR005311">
    <property type="entry name" value="PBP_dimer"/>
</dbReference>
<organism evidence="17 18">
    <name type="scientific">Candidatus Macondimonas diazotrophica</name>
    <dbReference type="NCBI Taxonomy" id="2305248"/>
    <lineage>
        <taxon>Bacteria</taxon>
        <taxon>Pseudomonadati</taxon>
        <taxon>Pseudomonadota</taxon>
        <taxon>Gammaproteobacteria</taxon>
        <taxon>Chromatiales</taxon>
        <taxon>Ectothiorhodospiraceae</taxon>
        <taxon>Candidatus Macondimonas</taxon>
    </lineage>
</organism>
<sequence length="613" mass="67200">MYHPELQRRLIRSRIAIALVVAAILVAGLCLRLYELQVRDHAHFATLSQGNRVRLRPLPPQRGLIYDRHGVLLAENLPSFRLEIVPEDVPDLPQTLDRLSRLIDITPQDRERFERERRRSRPFDAVPLRHRLTDEEVARLAIDRIHFPGVDIRADLTRHYPFGASTAHVIGYMGAVDERDLRNVPEGTYAGLNEAGRSGVERYYESELRGVTGYEQVEVNAQGRTIRVLETHPPVTGQNLYLSLDIRLQRAAEEALAGQRGSIVAIAPESGEILALVSQPSYDANLFIGGISLADYRALSKDPGRPLFNRAVLGQYPPGSTVKPLLGVADLAAGLPLGSGGVYCAGYVKLPNQERRYRDWKRSGHGRTDLRRAIAESCDVYFYQLALELGIDRIHDVLVAFGFGHATGVDLPGERGGLVPSKAWKQRVRKQPWYIGETLVNVIGQGYNLATPLQLAQATATLARRGRVVHPRMVRAREDVASGQYVPMTPVPGSAVPFGTPAQWEAVVDAMHDVVQTPGGTAYGSGRSAPYAYAGKTGTAQVFGLGNEEEYVEANVAAHLRDHALFIGFAPLENPAVAVAVVAEHGGSGGRTAAPIGRQVLDAYLVREEEAIP</sequence>
<dbReference type="SUPFAM" id="SSF56519">
    <property type="entry name" value="Penicillin binding protein dimerisation domain"/>
    <property type="match status" value="1"/>
</dbReference>
<keyword evidence="10 14" id="KW-0573">Peptidoglycan synthesis</keyword>
<comment type="pathway">
    <text evidence="14">Cell wall biogenesis; peptidoglycan biosynthesis.</text>
</comment>
<dbReference type="EMBL" id="SRIO01000005">
    <property type="protein sequence ID" value="TFZ83169.1"/>
    <property type="molecule type" value="Genomic_DNA"/>
</dbReference>
<dbReference type="UniPathway" id="UPA00219"/>
<comment type="function">
    <text evidence="14">Catalyzes cross-linking of the peptidoglycan cell wall.</text>
</comment>
<keyword evidence="8 14" id="KW-0378">Hydrolase</keyword>
<evidence type="ECO:0000256" key="14">
    <source>
        <dbReference type="HAMAP-Rule" id="MF_02081"/>
    </source>
</evidence>
<keyword evidence="3 14" id="KW-1003">Cell membrane</keyword>
<dbReference type="GO" id="GO:0009252">
    <property type="term" value="P:peptidoglycan biosynthetic process"/>
    <property type="evidence" value="ECO:0007669"/>
    <property type="project" value="UniProtKB-UniRule"/>
</dbReference>
<evidence type="ECO:0000259" key="16">
    <source>
        <dbReference type="Pfam" id="PF03717"/>
    </source>
</evidence>
<dbReference type="HAMAP" id="MF_02081">
    <property type="entry name" value="MrdA_transpept"/>
    <property type="match status" value="1"/>
</dbReference>
<keyword evidence="9 14" id="KW-0133">Cell shape</keyword>
<proteinExistence type="inferred from homology"/>
<comment type="similarity">
    <text evidence="14">Belongs to the transpeptidase family. MrdA subfamily.</text>
</comment>
<evidence type="ECO:0000256" key="10">
    <source>
        <dbReference type="ARBA" id="ARBA00022984"/>
    </source>
</evidence>
<keyword evidence="6 14" id="KW-0645">Protease</keyword>
<dbReference type="Gene3D" id="3.40.710.10">
    <property type="entry name" value="DD-peptidase/beta-lactamase superfamily"/>
    <property type="match status" value="1"/>
</dbReference>
<dbReference type="NCBIfam" id="TIGR03423">
    <property type="entry name" value="pbp2_mrdA"/>
    <property type="match status" value="1"/>
</dbReference>
<keyword evidence="12 14" id="KW-0472">Membrane</keyword>
<dbReference type="GO" id="GO:0008658">
    <property type="term" value="F:penicillin binding"/>
    <property type="evidence" value="ECO:0007669"/>
    <property type="project" value="UniProtKB-UniRule"/>
</dbReference>
<evidence type="ECO:0000256" key="3">
    <source>
        <dbReference type="ARBA" id="ARBA00022475"/>
    </source>
</evidence>
<evidence type="ECO:0000256" key="11">
    <source>
        <dbReference type="ARBA" id="ARBA00022989"/>
    </source>
</evidence>
<feature type="domain" description="Penicillin-binding protein dimerisation" evidence="16">
    <location>
        <begin position="58"/>
        <end position="229"/>
    </location>
</feature>
<dbReference type="InterPro" id="IPR001460">
    <property type="entry name" value="PCN-bd_Tpept"/>
</dbReference>
<dbReference type="Pfam" id="PF03717">
    <property type="entry name" value="PBP_dimer"/>
    <property type="match status" value="1"/>
</dbReference>
<evidence type="ECO:0000256" key="7">
    <source>
        <dbReference type="ARBA" id="ARBA00022692"/>
    </source>
</evidence>
<dbReference type="GO" id="GO:0005886">
    <property type="term" value="C:plasma membrane"/>
    <property type="evidence" value="ECO:0007669"/>
    <property type="project" value="UniProtKB-SubCell"/>
</dbReference>
<evidence type="ECO:0000256" key="2">
    <source>
        <dbReference type="ARBA" id="ARBA00004236"/>
    </source>
</evidence>
<comment type="caution">
    <text evidence="17">The sequence shown here is derived from an EMBL/GenBank/DDBJ whole genome shotgun (WGS) entry which is preliminary data.</text>
</comment>
<name>A0A4Z0FBB1_9GAMM</name>
<keyword evidence="11 14" id="KW-1133">Transmembrane helix</keyword>
<protein>
    <recommendedName>
        <fullName evidence="14">Peptidoglycan D,D-transpeptidase MrdA</fullName>
        <ecNumber evidence="14">3.4.16.4</ecNumber>
    </recommendedName>
    <alternativeName>
        <fullName evidence="14">Penicillin-binding protein 2</fullName>
        <shortName evidence="14">PBP-2</shortName>
    </alternativeName>
</protein>
<gene>
    <name evidence="14 17" type="primary">mrdA</name>
    <name evidence="17" type="ORF">E4680_05560</name>
</gene>